<accession>W7BTX5</accession>
<keyword evidence="2" id="KW-0134">Cell wall</keyword>
<dbReference type="Pfam" id="PF00746">
    <property type="entry name" value="Gram_pos_anchor"/>
    <property type="match status" value="1"/>
</dbReference>
<reference evidence="9 10" key="1">
    <citation type="journal article" date="2014" name="Int. J. Syst. Evol. Microbiol.">
        <title>Listeria floridensis sp. nov., Listeria aquatica sp. nov., Listeria cornellensis sp. nov., Listeria riparia sp. nov. and Listeria grandensis sp. nov., from agricultural and natural environments.</title>
        <authorList>
            <person name="den Bakker H.C."/>
            <person name="Warchocki S."/>
            <person name="Wright E.M."/>
            <person name="Allred A.F."/>
            <person name="Ahlstrom C."/>
            <person name="Manuel C.S."/>
            <person name="Stasiewicz M.J."/>
            <person name="Burrell A."/>
            <person name="Roof S."/>
            <person name="Strawn L."/>
            <person name="Fortes E.D."/>
            <person name="Nightingale K.K."/>
            <person name="Kephart D."/>
            <person name="Wiedmann M."/>
        </authorList>
    </citation>
    <scope>NUCLEOTIDE SEQUENCE [LARGE SCALE GENOMIC DNA]</scope>
    <source>
        <strain evidence="10">FSL F6-969</strain>
    </source>
</reference>
<dbReference type="InterPro" id="IPR019931">
    <property type="entry name" value="LPXTG_anchor"/>
</dbReference>
<comment type="caution">
    <text evidence="9">The sequence shown here is derived from an EMBL/GenBank/DDBJ whole genome shotgun (WGS) entry which is preliminary data.</text>
</comment>
<evidence type="ECO:0000256" key="5">
    <source>
        <dbReference type="ARBA" id="ARBA00023088"/>
    </source>
</evidence>
<proteinExistence type="predicted"/>
<dbReference type="STRING" id="1265820.PCORN_12677"/>
<evidence type="ECO:0000256" key="2">
    <source>
        <dbReference type="ARBA" id="ARBA00022512"/>
    </source>
</evidence>
<dbReference type="InterPro" id="IPR041498">
    <property type="entry name" value="Big_6"/>
</dbReference>
<dbReference type="Proteomes" id="UP000019254">
    <property type="component" value="Unassembled WGS sequence"/>
</dbReference>
<feature type="compositionally biased region" description="Basic and acidic residues" evidence="6">
    <location>
        <begin position="194"/>
        <end position="207"/>
    </location>
</feature>
<evidence type="ECO:0000259" key="8">
    <source>
        <dbReference type="PROSITE" id="PS50847"/>
    </source>
</evidence>
<keyword evidence="5" id="KW-0572">Peptidoglycan-anchor</keyword>
<feature type="domain" description="Gram-positive cocci surface proteins LPxTG" evidence="8">
    <location>
        <begin position="490"/>
        <end position="520"/>
    </location>
</feature>
<feature type="chain" id="PRO_5004889171" evidence="7">
    <location>
        <begin position="27"/>
        <end position="520"/>
    </location>
</feature>
<evidence type="ECO:0000256" key="6">
    <source>
        <dbReference type="SAM" id="MobiDB-lite"/>
    </source>
</evidence>
<dbReference type="AlphaFoldDB" id="W7BTX5"/>
<keyword evidence="4 7" id="KW-0732">Signal</keyword>
<feature type="compositionally biased region" description="Pro residues" evidence="6">
    <location>
        <begin position="146"/>
        <end position="164"/>
    </location>
</feature>
<keyword evidence="3" id="KW-0964">Secreted</keyword>
<organism evidence="9 10">
    <name type="scientific">Listeria cornellensis FSL F6-0969</name>
    <dbReference type="NCBI Taxonomy" id="1265820"/>
    <lineage>
        <taxon>Bacteria</taxon>
        <taxon>Bacillati</taxon>
        <taxon>Bacillota</taxon>
        <taxon>Bacilli</taxon>
        <taxon>Bacillales</taxon>
        <taxon>Listeriaceae</taxon>
        <taxon>Listeria</taxon>
    </lineage>
</organism>
<dbReference type="Pfam" id="PF17936">
    <property type="entry name" value="Big_6"/>
    <property type="match status" value="1"/>
</dbReference>
<dbReference type="NCBIfam" id="TIGR01167">
    <property type="entry name" value="LPXTG_anchor"/>
    <property type="match status" value="1"/>
</dbReference>
<comment type="subcellular location">
    <subcellularLocation>
        <location evidence="1">Secreted</location>
        <location evidence="1">Cell wall</location>
        <topology evidence="1">Peptidoglycan-anchor</topology>
    </subcellularLocation>
</comment>
<sequence>MYLKEKSISIALVFGLTFSTVSPVFAEEMTSQQDAQQQAGWETTEVAAKPNVHVTQGYYIIPADFVQVFSQNRAPVLTYKDGVVAQNDTVGTFETTIVVTYNDGSSEEITVSYTVDADPSVTPQPDPETPVTPDPDPVEPVKPDPETPVAPEPETPVTPNPDPVEPVKPDPETPTKPDPEKPVTPDPETTDPEQPVKPDPGKTDPKPETTVLATAKNNVTLELNDATATPSTFVTKSTANVKLSFKTQPVTNKLGAQSVQITATNGSATTTVTVNYTVVDTTKPFINQDGDVFYVWPGEEWTAEELVNATDNSGYVKIYFQNGATHLDTSGIGANSTVIVAEDASGNVSTLNFQYEVISVMGIMLYSAPSVNFDMSTDTDIYGGTEPDTTLFVITEQSEEVLAETRVDYSGSYHAVLDRPLQPGETAYLIAVDDNGGVSDVTHYTYGTKQIQEVKSSTISKAPANSETEQSTQQAQAAGNEIVPARVNELPKTGDSSTNGFVVFGLLLSATALLYLRKRS</sequence>
<keyword evidence="10" id="KW-1185">Reference proteome</keyword>
<dbReference type="RefSeq" id="WP_036080362.1">
    <property type="nucleotide sequence ID" value="NZ_AODE01000023.1"/>
</dbReference>
<feature type="compositionally biased region" description="Low complexity" evidence="6">
    <location>
        <begin position="466"/>
        <end position="478"/>
    </location>
</feature>
<dbReference type="OrthoDB" id="2360320at2"/>
<feature type="region of interest" description="Disordered" evidence="6">
    <location>
        <begin position="458"/>
        <end position="479"/>
    </location>
</feature>
<dbReference type="PATRIC" id="fig|1265820.5.peg.2504"/>
<evidence type="ECO:0000256" key="1">
    <source>
        <dbReference type="ARBA" id="ARBA00004168"/>
    </source>
</evidence>
<feature type="region of interest" description="Disordered" evidence="6">
    <location>
        <begin position="114"/>
        <end position="209"/>
    </location>
</feature>
<gene>
    <name evidence="9" type="ORF">PCORN_12677</name>
</gene>
<name>W7BTX5_9LIST</name>
<evidence type="ECO:0000256" key="7">
    <source>
        <dbReference type="SAM" id="SignalP"/>
    </source>
</evidence>
<evidence type="ECO:0000256" key="3">
    <source>
        <dbReference type="ARBA" id="ARBA00022525"/>
    </source>
</evidence>
<evidence type="ECO:0000313" key="10">
    <source>
        <dbReference type="Proteomes" id="UP000019254"/>
    </source>
</evidence>
<dbReference type="PROSITE" id="PS50847">
    <property type="entry name" value="GRAM_POS_ANCHORING"/>
    <property type="match status" value="1"/>
</dbReference>
<evidence type="ECO:0000256" key="4">
    <source>
        <dbReference type="ARBA" id="ARBA00022729"/>
    </source>
</evidence>
<feature type="compositionally biased region" description="Basic and acidic residues" evidence="6">
    <location>
        <begin position="165"/>
        <end position="183"/>
    </location>
</feature>
<dbReference type="EMBL" id="AODE01000023">
    <property type="protein sequence ID" value="EUJ28160.1"/>
    <property type="molecule type" value="Genomic_DNA"/>
</dbReference>
<feature type="signal peptide" evidence="7">
    <location>
        <begin position="1"/>
        <end position="26"/>
    </location>
</feature>
<evidence type="ECO:0000313" key="9">
    <source>
        <dbReference type="EMBL" id="EUJ28160.1"/>
    </source>
</evidence>
<feature type="compositionally biased region" description="Pro residues" evidence="6">
    <location>
        <begin position="122"/>
        <end position="138"/>
    </location>
</feature>
<protein>
    <submittedName>
        <fullName evidence="9">Cell wall anchor domain-containing protein</fullName>
    </submittedName>
</protein>